<proteinExistence type="predicted"/>
<dbReference type="Gene3D" id="3.90.550.10">
    <property type="entry name" value="Spore Coat Polysaccharide Biosynthesis Protein SpsA, Chain A"/>
    <property type="match status" value="1"/>
</dbReference>
<dbReference type="PANTHER" id="PTHR11183">
    <property type="entry name" value="GLYCOGENIN SUBFAMILY MEMBER"/>
    <property type="match status" value="1"/>
</dbReference>
<keyword evidence="1" id="KW-0808">Transferase</keyword>
<dbReference type="GO" id="GO:0016740">
    <property type="term" value="F:transferase activity"/>
    <property type="evidence" value="ECO:0007669"/>
    <property type="project" value="UniProtKB-KW"/>
</dbReference>
<dbReference type="InterPro" id="IPR050587">
    <property type="entry name" value="GNT1/Glycosyltrans_8"/>
</dbReference>
<name>A0A9P9DDT2_9PLEO</name>
<dbReference type="EMBL" id="JAGMWT010000013">
    <property type="protein sequence ID" value="KAH7117550.1"/>
    <property type="molecule type" value="Genomic_DNA"/>
</dbReference>
<protein>
    <submittedName>
        <fullName evidence="1">Nucleotide-diphospho-sugar transferase</fullName>
    </submittedName>
</protein>
<evidence type="ECO:0000313" key="1">
    <source>
        <dbReference type="EMBL" id="KAH7117550.1"/>
    </source>
</evidence>
<gene>
    <name evidence="1" type="ORF">B0J11DRAFT_410562</name>
</gene>
<sequence>KEKFAYVIFLSDNGSDDPNLENDLYVQAIRILVWQLKHKPETRTKHDVVVMVAPGVSESRRERLRKDGAIIYSVELLRAKDNWIKYDVPRWDEVLTKLRIWEMTQYDRILMLDGDSMLLKNLDGVFDDPNTKIMQTKGVNHTLLPGQPPLPETYLLASLSEVWDSSHAFPPREGTGLKNVGMFNAGFFMMAPSLEMFNYYKSFLDIPNSFNPQFPEQNLMNQVHEWSGPMPWREVDYKWNIRYPTEYDFANGLVSTHEKWWEQKYIYENQEVKDWLRAQRWVMQGWYDAMDLMRS</sequence>
<dbReference type="Proteomes" id="UP000700596">
    <property type="component" value="Unassembled WGS sequence"/>
</dbReference>
<accession>A0A9P9DDT2</accession>
<dbReference type="InterPro" id="IPR029044">
    <property type="entry name" value="Nucleotide-diphossugar_trans"/>
</dbReference>
<reference evidence="1" key="1">
    <citation type="journal article" date="2021" name="Nat. Commun.">
        <title>Genetic determinants of endophytism in the Arabidopsis root mycobiome.</title>
        <authorList>
            <person name="Mesny F."/>
            <person name="Miyauchi S."/>
            <person name="Thiergart T."/>
            <person name="Pickel B."/>
            <person name="Atanasova L."/>
            <person name="Karlsson M."/>
            <person name="Huettel B."/>
            <person name="Barry K.W."/>
            <person name="Haridas S."/>
            <person name="Chen C."/>
            <person name="Bauer D."/>
            <person name="Andreopoulos W."/>
            <person name="Pangilinan J."/>
            <person name="LaButti K."/>
            <person name="Riley R."/>
            <person name="Lipzen A."/>
            <person name="Clum A."/>
            <person name="Drula E."/>
            <person name="Henrissat B."/>
            <person name="Kohler A."/>
            <person name="Grigoriev I.V."/>
            <person name="Martin F.M."/>
            <person name="Hacquard S."/>
        </authorList>
    </citation>
    <scope>NUCLEOTIDE SEQUENCE</scope>
    <source>
        <strain evidence="1">MPI-CAGE-CH-0243</strain>
    </source>
</reference>
<feature type="non-terminal residue" evidence="1">
    <location>
        <position position="1"/>
    </location>
</feature>
<dbReference type="SUPFAM" id="SSF53448">
    <property type="entry name" value="Nucleotide-diphospho-sugar transferases"/>
    <property type="match status" value="1"/>
</dbReference>
<evidence type="ECO:0000313" key="2">
    <source>
        <dbReference type="Proteomes" id="UP000700596"/>
    </source>
</evidence>
<feature type="non-terminal residue" evidence="1">
    <location>
        <position position="295"/>
    </location>
</feature>
<dbReference type="OrthoDB" id="2014201at2759"/>
<keyword evidence="2" id="KW-1185">Reference proteome</keyword>
<dbReference type="AlphaFoldDB" id="A0A9P9DDT2"/>
<comment type="caution">
    <text evidence="1">The sequence shown here is derived from an EMBL/GenBank/DDBJ whole genome shotgun (WGS) entry which is preliminary data.</text>
</comment>
<organism evidence="1 2">
    <name type="scientific">Dendryphion nanum</name>
    <dbReference type="NCBI Taxonomy" id="256645"/>
    <lineage>
        <taxon>Eukaryota</taxon>
        <taxon>Fungi</taxon>
        <taxon>Dikarya</taxon>
        <taxon>Ascomycota</taxon>
        <taxon>Pezizomycotina</taxon>
        <taxon>Dothideomycetes</taxon>
        <taxon>Pleosporomycetidae</taxon>
        <taxon>Pleosporales</taxon>
        <taxon>Torulaceae</taxon>
        <taxon>Dendryphion</taxon>
    </lineage>
</organism>